<dbReference type="HOGENOM" id="CLU_3402860_0_0_9"/>
<protein>
    <submittedName>
        <fullName evidence="1">Uncharacterized protein</fullName>
    </submittedName>
</protein>
<dbReference type="AlphaFoldDB" id="G8LV76"/>
<evidence type="ECO:0000313" key="2">
    <source>
        <dbReference type="Proteomes" id="UP000005435"/>
    </source>
</evidence>
<dbReference type="EMBL" id="CP003065">
    <property type="protein sequence ID" value="AEV67430.1"/>
    <property type="molecule type" value="Genomic_DNA"/>
</dbReference>
<keyword evidence="2" id="KW-1185">Reference proteome</keyword>
<proteinExistence type="predicted"/>
<gene>
    <name evidence="1" type="ordered locus">Clocl_0728</name>
</gene>
<name>G8LV76_ACECE</name>
<sequence>MRKTPKNIVEQVEEPVKIARNGREEFILKY</sequence>
<accession>G8LV76</accession>
<reference evidence="1 2" key="2">
    <citation type="journal article" date="2012" name="Stand. Genomic Sci.">
        <title>Complete Genome Sequence of Clostridium clariflavum DSM 19732.</title>
        <authorList>
            <person name="Izquierdo J.A."/>
            <person name="Goodwin L."/>
            <person name="Davenport K.W."/>
            <person name="Teshima H."/>
            <person name="Bruce D."/>
            <person name="Detter C."/>
            <person name="Tapia R."/>
            <person name="Han S."/>
            <person name="Land M."/>
            <person name="Hauser L."/>
            <person name="Jeffries C.D."/>
            <person name="Han J."/>
            <person name="Pitluck S."/>
            <person name="Nolan M."/>
            <person name="Chen A."/>
            <person name="Huntemann M."/>
            <person name="Mavromatis K."/>
            <person name="Mikhailova N."/>
            <person name="Liolios K."/>
            <person name="Woyke T."/>
            <person name="Lynd L.R."/>
        </authorList>
    </citation>
    <scope>NUCLEOTIDE SEQUENCE [LARGE SCALE GENOMIC DNA]</scope>
    <source>
        <strain evidence="2">DSM 19732 / NBRC 101661 / EBR45</strain>
    </source>
</reference>
<dbReference type="Proteomes" id="UP000005435">
    <property type="component" value="Chromosome"/>
</dbReference>
<organism evidence="1 2">
    <name type="scientific">Acetivibrio clariflavus (strain DSM 19732 / NBRC 101661 / EBR45)</name>
    <name type="common">Clostridium clariflavum</name>
    <dbReference type="NCBI Taxonomy" id="720554"/>
    <lineage>
        <taxon>Bacteria</taxon>
        <taxon>Bacillati</taxon>
        <taxon>Bacillota</taxon>
        <taxon>Clostridia</taxon>
        <taxon>Eubacteriales</taxon>
        <taxon>Oscillospiraceae</taxon>
        <taxon>Acetivibrio</taxon>
    </lineage>
</organism>
<evidence type="ECO:0000313" key="1">
    <source>
        <dbReference type="EMBL" id="AEV67430.1"/>
    </source>
</evidence>
<reference evidence="2" key="1">
    <citation type="submission" date="2011-12" db="EMBL/GenBank/DDBJ databases">
        <title>Complete sequence of Clostridium clariflavum DSM 19732.</title>
        <authorList>
            <consortium name="US DOE Joint Genome Institute"/>
            <person name="Lucas S."/>
            <person name="Han J."/>
            <person name="Lapidus A."/>
            <person name="Cheng J.-F."/>
            <person name="Goodwin L."/>
            <person name="Pitluck S."/>
            <person name="Peters L."/>
            <person name="Teshima H."/>
            <person name="Detter J.C."/>
            <person name="Han C."/>
            <person name="Tapia R."/>
            <person name="Land M."/>
            <person name="Hauser L."/>
            <person name="Kyrpides N."/>
            <person name="Ivanova N."/>
            <person name="Pagani I."/>
            <person name="Kitzmiller T."/>
            <person name="Lynd L."/>
            <person name="Izquierdo J."/>
            <person name="Woyke T."/>
        </authorList>
    </citation>
    <scope>NUCLEOTIDE SEQUENCE [LARGE SCALE GENOMIC DNA]</scope>
    <source>
        <strain evidence="2">DSM 19732 / NBRC 101661 / EBR45</strain>
    </source>
</reference>
<dbReference type="KEGG" id="ccl:Clocl_0728"/>